<name>A0A177KDF4_9MICO</name>
<evidence type="ECO:0000256" key="2">
    <source>
        <dbReference type="SAM" id="MobiDB-lite"/>
    </source>
</evidence>
<sequence>MTGPDLELPELTPERQDDIEAALFADIRAEVSRSTKQSQRRRRRAWGYTGAAAAVILVAGFVGPALSGTGASSSAGGSVELYDEGAGGAMAPEANGDLGGDGGGVAEENGSTAATGREVVATSSTVLEAADPASAVGEIGDRADAAGGYVESMNVSAAPPAESSGDVATSFGDGTWITVRVPADTLSDFLADLDDVGEVRSSEISREDVTAQSTDLRARISALQTSVDRLESLISDAATTEDLLTAEEALSQRQAELDSLRAQSDALADDVALSSATITVTEPGEVVAADPQGFGDGFATGWNALVATVNGIVLGLGFLLPWLVVAGIVLAIVQVVRRARRRARVRNGSPEA</sequence>
<keyword evidence="3" id="KW-0812">Transmembrane</keyword>
<keyword evidence="1" id="KW-0175">Coiled coil</keyword>
<feature type="region of interest" description="Disordered" evidence="2">
    <location>
        <begin position="87"/>
        <end position="114"/>
    </location>
</feature>
<comment type="caution">
    <text evidence="5">The sequence shown here is derived from an EMBL/GenBank/DDBJ whole genome shotgun (WGS) entry which is preliminary data.</text>
</comment>
<evidence type="ECO:0000256" key="3">
    <source>
        <dbReference type="SAM" id="Phobius"/>
    </source>
</evidence>
<dbReference type="Proteomes" id="UP000076998">
    <property type="component" value="Unassembled WGS sequence"/>
</dbReference>
<feature type="domain" description="DUF4349" evidence="4">
    <location>
        <begin position="117"/>
        <end position="333"/>
    </location>
</feature>
<evidence type="ECO:0000256" key="1">
    <source>
        <dbReference type="SAM" id="Coils"/>
    </source>
</evidence>
<feature type="transmembrane region" description="Helical" evidence="3">
    <location>
        <begin position="312"/>
        <end position="336"/>
    </location>
</feature>
<dbReference type="EMBL" id="LSTV01000001">
    <property type="protein sequence ID" value="OAH51423.1"/>
    <property type="molecule type" value="Genomic_DNA"/>
</dbReference>
<dbReference type="AlphaFoldDB" id="A0A177KDF4"/>
<dbReference type="Pfam" id="PF14257">
    <property type="entry name" value="DUF4349"/>
    <property type="match status" value="1"/>
</dbReference>
<keyword evidence="3" id="KW-1133">Transmembrane helix</keyword>
<reference evidence="5 6" key="1">
    <citation type="submission" date="2016-02" db="EMBL/GenBank/DDBJ databases">
        <authorList>
            <person name="Wen L."/>
            <person name="He K."/>
            <person name="Yang H."/>
        </authorList>
    </citation>
    <scope>NUCLEOTIDE SEQUENCE [LARGE SCALE GENOMIC DNA]</scope>
    <source>
        <strain evidence="5 6">CD11_3</strain>
    </source>
</reference>
<dbReference type="RefSeq" id="WP_064001931.1">
    <property type="nucleotide sequence ID" value="NZ_LSTV01000001.1"/>
</dbReference>
<evidence type="ECO:0000313" key="6">
    <source>
        <dbReference type="Proteomes" id="UP000076998"/>
    </source>
</evidence>
<protein>
    <recommendedName>
        <fullName evidence="4">DUF4349 domain-containing protein</fullName>
    </recommendedName>
</protein>
<feature type="coiled-coil region" evidence="1">
    <location>
        <begin position="243"/>
        <end position="270"/>
    </location>
</feature>
<accession>A0A177KDF4</accession>
<organism evidence="5 6">
    <name type="scientific">Microbacterium oleivorans</name>
    <dbReference type="NCBI Taxonomy" id="273677"/>
    <lineage>
        <taxon>Bacteria</taxon>
        <taxon>Bacillati</taxon>
        <taxon>Actinomycetota</taxon>
        <taxon>Actinomycetes</taxon>
        <taxon>Micrococcales</taxon>
        <taxon>Microbacteriaceae</taxon>
        <taxon>Microbacterium</taxon>
    </lineage>
</organism>
<dbReference type="OrthoDB" id="186919at2"/>
<dbReference type="InterPro" id="IPR025645">
    <property type="entry name" value="DUF4349"/>
</dbReference>
<keyword evidence="3" id="KW-0472">Membrane</keyword>
<evidence type="ECO:0000313" key="5">
    <source>
        <dbReference type="EMBL" id="OAH51423.1"/>
    </source>
</evidence>
<gene>
    <name evidence="5" type="ORF">AYL44_03965</name>
</gene>
<feature type="transmembrane region" description="Helical" evidence="3">
    <location>
        <begin position="45"/>
        <end position="66"/>
    </location>
</feature>
<evidence type="ECO:0000259" key="4">
    <source>
        <dbReference type="Pfam" id="PF14257"/>
    </source>
</evidence>
<proteinExistence type="predicted"/>